<dbReference type="PANTHER" id="PTHR24006:SF710">
    <property type="entry name" value="UBIQUITIN CARBOXYL-TERMINAL HYDROLASE 38"/>
    <property type="match status" value="1"/>
</dbReference>
<dbReference type="InterPro" id="IPR050164">
    <property type="entry name" value="Peptidase_C19"/>
</dbReference>
<reference evidence="4 5" key="1">
    <citation type="submission" date="2025-04" db="UniProtKB">
        <authorList>
            <consortium name="RefSeq"/>
        </authorList>
    </citation>
    <scope>IDENTIFICATION</scope>
    <source>
        <tissue evidence="4 5">Sperm</tissue>
    </source>
</reference>
<name>A0AAJ7WVA6_PETMA</name>
<evidence type="ECO:0000313" key="3">
    <source>
        <dbReference type="Proteomes" id="UP001318040"/>
    </source>
</evidence>
<dbReference type="PROSITE" id="PS50235">
    <property type="entry name" value="USP_3"/>
    <property type="match status" value="1"/>
</dbReference>
<dbReference type="InterPro" id="IPR001394">
    <property type="entry name" value="Peptidase_C19_UCH"/>
</dbReference>
<sequence length="1200" mass="131827">MDKILEGLLSSSHPLPVKRSVVKKVLEAAEGKLDGEQCQAMFTLATRLTLLSEDTFQRQVGQQVLDAYARCHRAQFGDFFNSELVLGMLRQGYGSLGRRDARLLDFVQHGLRLSLSLPSVLAVYASLRSEALRMVCERLRPSTACRLGELLIEFPQCLPREGQQAIVFCKQLVRTIGHFVCPATAAEGDSADSEKAIREFIGHVNRVSGLLPKVWVSEPAALLPSLQEVFAIISTPDVPADPSIALASLVQYIPLQMTNVIIHSLTTDANVHDANMMVALCRMIDWLSWPLAQRVDCWVTALLKGLAAVNKFTILIDVTVLKIEQVLSRLWFPVVRAGALSVLSHMLLSFQHSPEAFHLLLPHMPGLVTDLRKEASPTSMACLRQLSRLMQCMMYQYSGFPDLYEPILELFKDFPLLHEDDIKRTLTRSAWTSQRSASPTGPLQRAADRSETGRTGLVNLGNTCYMNSIIQALFMTTHFRRAVLSLSLNGSRPLMGKLQLLFAFLAHTQRSAFEPRNFLEVSRPPWFTPGSQQDCSEYLKYLLTRIHEEEKTLIQLSRNAKAAKQGPESSGILLTETQSAGGNPQDCKRTGAEALESPKEVSEKDEERTLVEKMFGGKLLTRISCKNCRGVSERFEAFTDLSLAFPTQGVESAAKLDSVQPVTSSHLANEVSSVPNVTQHSALPSGCAQAPECQGVNVKDPTQLGISDEVSESACTFRSESPTGSTQASASTPATSVSDDSRCSQETETAETSNTKVDAATMTMPSDGIEHFTDVAVEVRPGPHVLVGGNGVSVSSNERPPSKPEVVVCSPDSDTDRESESVPGLINYFLTPETLSGENRYYCEACNSLQDAERATLVAESPEYLVLTLLRFSYDMRTHSRRKILRNVHIPPSLVLSARAKMKCVPPPPKNHCSQDCSCNLKVSSGVDTDDSCCNAKSPLCKKMKHSEVELESDGFCDSTVPYVLTSVVVHSGMSSESGHYYSYARDCGKQRGGTRRCHRFSSSNNNLMPEGTAASPTGTTSDLDESSAPPPDKDVDDRGPPSCQLPCATASKVDQEEEKTADESEEEEEEQGEEWLLFNDSRVSFSSFGSVSGVTSRFPKDTAYVLIYRRRDRRPEGDGAACERLCFEPPLRKELMEAVSRDNKLYLQEQELEARTRALRTSSSSSSYHRRDDDDSHSPGSCGPGGGGSGFSSISRLVF</sequence>
<evidence type="ECO:0000256" key="1">
    <source>
        <dbReference type="SAM" id="MobiDB-lite"/>
    </source>
</evidence>
<dbReference type="InterPro" id="IPR038765">
    <property type="entry name" value="Papain-like_cys_pep_sf"/>
</dbReference>
<evidence type="ECO:0000313" key="4">
    <source>
        <dbReference type="RefSeq" id="XP_032811130.1"/>
    </source>
</evidence>
<protein>
    <submittedName>
        <fullName evidence="4 5">Ubiquitin carboxyl-terminal hydrolase 38</fullName>
    </submittedName>
</protein>
<feature type="compositionally biased region" description="Polar residues" evidence="1">
    <location>
        <begin position="431"/>
        <end position="441"/>
    </location>
</feature>
<dbReference type="InterPro" id="IPR049407">
    <property type="entry name" value="Usp38-like_N"/>
</dbReference>
<dbReference type="GO" id="GO:0005634">
    <property type="term" value="C:nucleus"/>
    <property type="evidence" value="ECO:0007669"/>
    <property type="project" value="TreeGrafter"/>
</dbReference>
<keyword evidence="4 5" id="KW-0378">Hydrolase</keyword>
<feature type="region of interest" description="Disordered" evidence="1">
    <location>
        <begin position="713"/>
        <end position="759"/>
    </location>
</feature>
<dbReference type="GO" id="GO:0005829">
    <property type="term" value="C:cytosol"/>
    <property type="evidence" value="ECO:0007669"/>
    <property type="project" value="TreeGrafter"/>
</dbReference>
<feature type="region of interest" description="Disordered" evidence="1">
    <location>
        <begin position="431"/>
        <end position="451"/>
    </location>
</feature>
<feature type="region of interest" description="Disordered" evidence="1">
    <location>
        <begin position="1156"/>
        <end position="1200"/>
    </location>
</feature>
<dbReference type="InterPro" id="IPR028889">
    <property type="entry name" value="USP"/>
</dbReference>
<dbReference type="KEGG" id="pmrn:116942860"/>
<dbReference type="PROSITE" id="PS00973">
    <property type="entry name" value="USP_2"/>
    <property type="match status" value="1"/>
</dbReference>
<dbReference type="RefSeq" id="XP_032811130.1">
    <property type="nucleotide sequence ID" value="XM_032955239.1"/>
</dbReference>
<evidence type="ECO:0000313" key="6">
    <source>
        <dbReference type="RefSeq" id="XP_032811132.1"/>
    </source>
</evidence>
<evidence type="ECO:0000259" key="2">
    <source>
        <dbReference type="PROSITE" id="PS50235"/>
    </source>
</evidence>
<dbReference type="GO" id="GO:0016579">
    <property type="term" value="P:protein deubiquitination"/>
    <property type="evidence" value="ECO:0007669"/>
    <property type="project" value="InterPro"/>
</dbReference>
<dbReference type="InterPro" id="IPR018200">
    <property type="entry name" value="USP_CS"/>
</dbReference>
<dbReference type="CTD" id="84640"/>
<dbReference type="GeneID" id="116942860"/>
<evidence type="ECO:0000313" key="5">
    <source>
        <dbReference type="RefSeq" id="XP_032811131.1"/>
    </source>
</evidence>
<feature type="region of interest" description="Disordered" evidence="1">
    <location>
        <begin position="991"/>
        <end position="1074"/>
    </location>
</feature>
<dbReference type="PANTHER" id="PTHR24006">
    <property type="entry name" value="UBIQUITIN CARBOXYL-TERMINAL HYDROLASE"/>
    <property type="match status" value="1"/>
</dbReference>
<dbReference type="RefSeq" id="XP_032811131.1">
    <property type="nucleotide sequence ID" value="XM_032955240.1"/>
</dbReference>
<organism evidence="3 6">
    <name type="scientific">Petromyzon marinus</name>
    <name type="common">Sea lamprey</name>
    <dbReference type="NCBI Taxonomy" id="7757"/>
    <lineage>
        <taxon>Eukaryota</taxon>
        <taxon>Metazoa</taxon>
        <taxon>Chordata</taxon>
        <taxon>Craniata</taxon>
        <taxon>Vertebrata</taxon>
        <taxon>Cyclostomata</taxon>
        <taxon>Hyperoartia</taxon>
        <taxon>Petromyzontiformes</taxon>
        <taxon>Petromyzontidae</taxon>
        <taxon>Petromyzon</taxon>
    </lineage>
</organism>
<feature type="compositionally biased region" description="Acidic residues" evidence="1">
    <location>
        <begin position="1056"/>
        <end position="1074"/>
    </location>
</feature>
<dbReference type="PROSITE" id="PS00972">
    <property type="entry name" value="USP_1"/>
    <property type="match status" value="1"/>
</dbReference>
<dbReference type="Gene3D" id="3.90.70.10">
    <property type="entry name" value="Cysteine proteinases"/>
    <property type="match status" value="2"/>
</dbReference>
<dbReference type="GO" id="GO:0004843">
    <property type="term" value="F:cysteine-type deubiquitinase activity"/>
    <property type="evidence" value="ECO:0007669"/>
    <property type="project" value="InterPro"/>
</dbReference>
<feature type="compositionally biased region" description="Low complexity" evidence="1">
    <location>
        <begin position="721"/>
        <end position="738"/>
    </location>
</feature>
<dbReference type="Pfam" id="PF00443">
    <property type="entry name" value="UCH"/>
    <property type="match status" value="1"/>
</dbReference>
<dbReference type="AlphaFoldDB" id="A0AAJ7WVA6"/>
<dbReference type="Proteomes" id="UP001318040">
    <property type="component" value="Chromosome 16"/>
</dbReference>
<dbReference type="RefSeq" id="XP_032811132.1">
    <property type="nucleotide sequence ID" value="XM_032955241.1"/>
</dbReference>
<gene>
    <name evidence="4 5 6" type="primary">USP38</name>
</gene>
<feature type="domain" description="USP" evidence="2">
    <location>
        <begin position="455"/>
        <end position="1112"/>
    </location>
</feature>
<feature type="compositionally biased region" description="Polar residues" evidence="1">
    <location>
        <begin position="746"/>
        <end position="756"/>
    </location>
</feature>
<dbReference type="SUPFAM" id="SSF54001">
    <property type="entry name" value="Cysteine proteinases"/>
    <property type="match status" value="1"/>
</dbReference>
<feature type="region of interest" description="Disordered" evidence="1">
    <location>
        <begin position="574"/>
        <end position="606"/>
    </location>
</feature>
<feature type="compositionally biased region" description="Basic and acidic residues" evidence="1">
    <location>
        <begin position="586"/>
        <end position="606"/>
    </location>
</feature>
<accession>A0AAJ7WVA6</accession>
<keyword evidence="3" id="KW-1185">Reference proteome</keyword>
<dbReference type="Pfam" id="PF21246">
    <property type="entry name" value="Usp38-like_N"/>
    <property type="match status" value="1"/>
</dbReference>
<proteinExistence type="predicted"/>